<reference evidence="6 7" key="1">
    <citation type="submission" date="2020-05" db="EMBL/GenBank/DDBJ databases">
        <title>Thiomicrorhabdus sediminis sp.nov. and Thiomicrorhabdus xiamenensis sp.nov., novel sulfur-oxidizing bacteria isolated from coastal sediment.</title>
        <authorList>
            <person name="Liu X."/>
        </authorList>
    </citation>
    <scope>NUCLEOTIDE SEQUENCE [LARGE SCALE GENOMIC DNA]</scope>
    <source>
        <strain evidence="6 7">G2</strain>
    </source>
</reference>
<gene>
    <name evidence="6" type="ORF">HQN79_06900</name>
</gene>
<dbReference type="PANTHER" id="PTHR33798">
    <property type="entry name" value="FLAVOPROTEIN OXYGENASE"/>
    <property type="match status" value="1"/>
</dbReference>
<keyword evidence="2" id="KW-0285">Flavoprotein</keyword>
<organism evidence="6 7">
    <name type="scientific">Thiomicrorhabdus xiamenensis</name>
    <dbReference type="NCBI Taxonomy" id="2739063"/>
    <lineage>
        <taxon>Bacteria</taxon>
        <taxon>Pseudomonadati</taxon>
        <taxon>Pseudomonadota</taxon>
        <taxon>Gammaproteobacteria</taxon>
        <taxon>Thiotrichales</taxon>
        <taxon>Piscirickettsiaceae</taxon>
        <taxon>Thiomicrorhabdus</taxon>
    </lineage>
</organism>
<dbReference type="GO" id="GO:0016646">
    <property type="term" value="F:oxidoreductase activity, acting on the CH-NH group of donors, NAD or NADP as acceptor"/>
    <property type="evidence" value="ECO:0007669"/>
    <property type="project" value="UniProtKB-ARBA"/>
</dbReference>
<dbReference type="KEGG" id="txa:HQN79_06900"/>
<evidence type="ECO:0000313" key="7">
    <source>
        <dbReference type="Proteomes" id="UP000504724"/>
    </source>
</evidence>
<evidence type="ECO:0000256" key="2">
    <source>
        <dbReference type="ARBA" id="ARBA00022630"/>
    </source>
</evidence>
<evidence type="ECO:0000259" key="5">
    <source>
        <dbReference type="SMART" id="SM00903"/>
    </source>
</evidence>
<dbReference type="SUPFAM" id="SSF50475">
    <property type="entry name" value="FMN-binding split barrel"/>
    <property type="match status" value="1"/>
</dbReference>
<dbReference type="InterPro" id="IPR002563">
    <property type="entry name" value="Flavin_Rdtase-like_dom"/>
</dbReference>
<dbReference type="SMART" id="SM00903">
    <property type="entry name" value="Flavin_Reduct"/>
    <property type="match status" value="1"/>
</dbReference>
<name>A0A7D4NP48_9GAMM</name>
<dbReference type="Proteomes" id="UP000504724">
    <property type="component" value="Chromosome"/>
</dbReference>
<protein>
    <submittedName>
        <fullName evidence="6">Flavin reductase family protein</fullName>
    </submittedName>
</protein>
<evidence type="ECO:0000256" key="3">
    <source>
        <dbReference type="ARBA" id="ARBA00022643"/>
    </source>
</evidence>
<dbReference type="EMBL" id="CP054020">
    <property type="protein sequence ID" value="QKI89313.1"/>
    <property type="molecule type" value="Genomic_DNA"/>
</dbReference>
<dbReference type="RefSeq" id="WP_173285211.1">
    <property type="nucleotide sequence ID" value="NZ_CP054020.1"/>
</dbReference>
<dbReference type="AlphaFoldDB" id="A0A7D4NP48"/>
<evidence type="ECO:0000313" key="6">
    <source>
        <dbReference type="EMBL" id="QKI89313.1"/>
    </source>
</evidence>
<dbReference type="PANTHER" id="PTHR33798:SF5">
    <property type="entry name" value="FLAVIN REDUCTASE LIKE DOMAIN-CONTAINING PROTEIN"/>
    <property type="match status" value="1"/>
</dbReference>
<comment type="cofactor">
    <cofactor evidence="1">
        <name>FMN</name>
        <dbReference type="ChEBI" id="CHEBI:58210"/>
    </cofactor>
</comment>
<dbReference type="Gene3D" id="2.30.110.10">
    <property type="entry name" value="Electron Transport, Fmn-binding Protein, Chain A"/>
    <property type="match status" value="1"/>
</dbReference>
<comment type="similarity">
    <text evidence="4">Belongs to the flavoredoxin family.</text>
</comment>
<dbReference type="InterPro" id="IPR012349">
    <property type="entry name" value="Split_barrel_FMN-bd"/>
</dbReference>
<dbReference type="GO" id="GO:0010181">
    <property type="term" value="F:FMN binding"/>
    <property type="evidence" value="ECO:0007669"/>
    <property type="project" value="InterPro"/>
</dbReference>
<sequence length="201" mass="22120">MHLDFSQLTPTERYHAMTQAIIPRPIAWVLTQNGDRESYNLAPYSFFTAICSNPPLVLFSAGKKTDDEEKGQPKDTARNILENNEFVIHIPTSQQADAVHQSAAITRHGESEVETLGLSTTPFSGSQLPRLAECPIALYCKLHRVDEIGKAPQAVIYGEVIAMHIDDKILDAQQRIDPLELDPLSRLGGDYAGLGNLIKAG</sequence>
<accession>A0A7D4NP48</accession>
<keyword evidence="7" id="KW-1185">Reference proteome</keyword>
<proteinExistence type="inferred from homology"/>
<evidence type="ECO:0000256" key="1">
    <source>
        <dbReference type="ARBA" id="ARBA00001917"/>
    </source>
</evidence>
<evidence type="ECO:0000256" key="4">
    <source>
        <dbReference type="ARBA" id="ARBA00038054"/>
    </source>
</evidence>
<keyword evidence="3" id="KW-0288">FMN</keyword>
<feature type="domain" description="Flavin reductase like" evidence="5">
    <location>
        <begin position="19"/>
        <end position="179"/>
    </location>
</feature>
<dbReference type="Pfam" id="PF01613">
    <property type="entry name" value="Flavin_Reduct"/>
    <property type="match status" value="1"/>
</dbReference>